<dbReference type="InterPro" id="IPR036249">
    <property type="entry name" value="Thioredoxin-like_sf"/>
</dbReference>
<dbReference type="SUPFAM" id="SSF47616">
    <property type="entry name" value="GST C-terminal domain-like"/>
    <property type="match status" value="1"/>
</dbReference>
<dbReference type="InParanoid" id="F0YIM1"/>
<dbReference type="CDD" id="cd03199">
    <property type="entry name" value="GST_C_GRX2"/>
    <property type="match status" value="1"/>
</dbReference>
<gene>
    <name evidence="3" type="ORF">AURANDRAFT_31368</name>
</gene>
<dbReference type="EMBL" id="GL833144">
    <property type="protein sequence ID" value="EGB05084.1"/>
    <property type="molecule type" value="Genomic_DNA"/>
</dbReference>
<dbReference type="Proteomes" id="UP000002729">
    <property type="component" value="Unassembled WGS sequence"/>
</dbReference>
<dbReference type="InterPro" id="IPR007494">
    <property type="entry name" value="Glutaredoxin2_C"/>
</dbReference>
<proteinExistence type="predicted"/>
<dbReference type="InterPro" id="IPR036282">
    <property type="entry name" value="Glutathione-S-Trfase_C_sf"/>
</dbReference>
<dbReference type="PROSITE" id="PS50404">
    <property type="entry name" value="GST_NTER"/>
    <property type="match status" value="1"/>
</dbReference>
<evidence type="ECO:0000313" key="4">
    <source>
        <dbReference type="Proteomes" id="UP000002729"/>
    </source>
</evidence>
<evidence type="ECO:0000256" key="1">
    <source>
        <dbReference type="SAM" id="SignalP"/>
    </source>
</evidence>
<dbReference type="AlphaFoldDB" id="F0YIM1"/>
<dbReference type="NCBIfam" id="NF007702">
    <property type="entry name" value="PRK10387.1"/>
    <property type="match status" value="1"/>
</dbReference>
<dbReference type="RefSeq" id="XP_009040212.1">
    <property type="nucleotide sequence ID" value="XM_009041964.1"/>
</dbReference>
<dbReference type="Gene3D" id="1.20.1050.10">
    <property type="match status" value="1"/>
</dbReference>
<feature type="signal peptide" evidence="1">
    <location>
        <begin position="1"/>
        <end position="18"/>
    </location>
</feature>
<dbReference type="InterPro" id="IPR011767">
    <property type="entry name" value="GLR_AS"/>
</dbReference>
<organism evidence="4">
    <name type="scientific">Aureococcus anophagefferens</name>
    <name type="common">Harmful bloom alga</name>
    <dbReference type="NCBI Taxonomy" id="44056"/>
    <lineage>
        <taxon>Eukaryota</taxon>
        <taxon>Sar</taxon>
        <taxon>Stramenopiles</taxon>
        <taxon>Ochrophyta</taxon>
        <taxon>Pelagophyceae</taxon>
        <taxon>Pelagomonadales</taxon>
        <taxon>Pelagomonadaceae</taxon>
        <taxon>Aureococcus</taxon>
    </lineage>
</organism>
<name>F0YIM1_AURAN</name>
<dbReference type="OMA" id="VEWPAKV"/>
<evidence type="ECO:0000313" key="3">
    <source>
        <dbReference type="EMBL" id="EGB05084.1"/>
    </source>
</evidence>
<dbReference type="Pfam" id="PF04399">
    <property type="entry name" value="Glutaredoxin2_C"/>
    <property type="match status" value="1"/>
</dbReference>
<accession>F0YIM1</accession>
<dbReference type="SUPFAM" id="SSF52833">
    <property type="entry name" value="Thioredoxin-like"/>
    <property type="match status" value="1"/>
</dbReference>
<dbReference type="GeneID" id="20220999"/>
<protein>
    <recommendedName>
        <fullName evidence="2">GST N-terminal domain-containing protein</fullName>
    </recommendedName>
</protein>
<keyword evidence="1" id="KW-0732">Signal</keyword>
<feature type="domain" description="GST N-terminal" evidence="2">
    <location>
        <begin position="28"/>
        <end position="106"/>
    </location>
</feature>
<keyword evidence="4" id="KW-1185">Reference proteome</keyword>
<dbReference type="eggNOG" id="ENOG502RYF1">
    <property type="taxonomic scope" value="Eukaryota"/>
</dbReference>
<dbReference type="InterPro" id="IPR004045">
    <property type="entry name" value="Glutathione_S-Trfase_N"/>
</dbReference>
<dbReference type="PROSITE" id="PS00195">
    <property type="entry name" value="GLUTAREDOXIN_1"/>
    <property type="match status" value="1"/>
</dbReference>
<sequence>MAAALITALAFAAASVDGLAATTISLTPTPVLYVYDHCPFCVRARLALGLKGVRHDVRFMANDDVPLPTSLVGKKIAPIWDDGSSAPYAESLDIVRNVDADDKYGPPGMFREMSDRTDLKAWQKSVQQPLRLLQRPRYVKTYLPEFVTRSSKDAFVKNHQLPPSREAGLEERQSNDAALIAEVNEKLKDLEPLICCEDCCTEGGLSLDDIDLWSRLRSLTIVKGLVFPPKVRAYMDNLAEKGDCPLYDAIAI</sequence>
<reference evidence="3 4" key="1">
    <citation type="journal article" date="2011" name="Proc. Natl. Acad. Sci. U.S.A.">
        <title>Niche of harmful alga Aureococcus anophagefferens revealed through ecogenomics.</title>
        <authorList>
            <person name="Gobler C.J."/>
            <person name="Berry D.L."/>
            <person name="Dyhrman S.T."/>
            <person name="Wilhelm S.W."/>
            <person name="Salamov A."/>
            <person name="Lobanov A.V."/>
            <person name="Zhang Y."/>
            <person name="Collier J.L."/>
            <person name="Wurch L.L."/>
            <person name="Kustka A.B."/>
            <person name="Dill B.D."/>
            <person name="Shah M."/>
            <person name="VerBerkmoes N.C."/>
            <person name="Kuo A."/>
            <person name="Terry A."/>
            <person name="Pangilinan J."/>
            <person name="Lindquist E.A."/>
            <person name="Lucas S."/>
            <person name="Paulsen I.T."/>
            <person name="Hattenrath-Lehmann T.K."/>
            <person name="Talmage S.C."/>
            <person name="Walker E.A."/>
            <person name="Koch F."/>
            <person name="Burson A.M."/>
            <person name="Marcoval M.A."/>
            <person name="Tang Y.Z."/>
            <person name="Lecleir G.R."/>
            <person name="Coyne K.J."/>
            <person name="Berg G.M."/>
            <person name="Bertrand E.M."/>
            <person name="Saito M.A."/>
            <person name="Gladyshev V.N."/>
            <person name="Grigoriev I.V."/>
        </authorList>
    </citation>
    <scope>NUCLEOTIDE SEQUENCE [LARGE SCALE GENOMIC DNA]</scope>
    <source>
        <strain evidence="4">CCMP 1984</strain>
    </source>
</reference>
<dbReference type="Gene3D" id="3.40.30.10">
    <property type="entry name" value="Glutaredoxin"/>
    <property type="match status" value="1"/>
</dbReference>
<feature type="chain" id="PRO_5003261691" description="GST N-terminal domain-containing protein" evidence="1">
    <location>
        <begin position="19"/>
        <end position="252"/>
    </location>
</feature>
<dbReference type="Pfam" id="PF13409">
    <property type="entry name" value="GST_N_2"/>
    <property type="match status" value="1"/>
</dbReference>
<dbReference type="KEGG" id="aaf:AURANDRAFT_31368"/>
<evidence type="ECO:0000259" key="2">
    <source>
        <dbReference type="PROSITE" id="PS50404"/>
    </source>
</evidence>
<dbReference type="OrthoDB" id="1738954at2759"/>